<dbReference type="InterPro" id="IPR004849">
    <property type="entry name" value="6DGDH_YqeC"/>
</dbReference>
<dbReference type="NCBIfam" id="TIGR00872">
    <property type="entry name" value="gnd_rel"/>
    <property type="match status" value="1"/>
</dbReference>
<dbReference type="InterPro" id="IPR006114">
    <property type="entry name" value="6PGDH_C"/>
</dbReference>
<keyword evidence="3" id="KW-0560">Oxidoreductase</keyword>
<dbReference type="PROSITE" id="PS51463">
    <property type="entry name" value="P_GLUCOSE_ISOMERASE_3"/>
    <property type="match status" value="1"/>
</dbReference>
<dbReference type="PROSITE" id="PS00174">
    <property type="entry name" value="P_GLUCOSE_ISOMERASE_2"/>
    <property type="match status" value="1"/>
</dbReference>
<dbReference type="EMBL" id="BDQI01000059">
    <property type="protein sequence ID" value="GAX58610.1"/>
    <property type="molecule type" value="Genomic_DNA"/>
</dbReference>
<dbReference type="Pfam" id="PF03446">
    <property type="entry name" value="NAD_binding_2"/>
    <property type="match status" value="1"/>
</dbReference>
<comment type="similarity">
    <text evidence="5">Belongs to the GPI family.</text>
</comment>
<dbReference type="InterPro" id="IPR006183">
    <property type="entry name" value="Pgluconate_DH"/>
</dbReference>
<dbReference type="InterPro" id="IPR018189">
    <property type="entry name" value="Phosphoglucose_isomerase_CS"/>
</dbReference>
<dbReference type="GO" id="GO:0006098">
    <property type="term" value="P:pentose-phosphate shunt"/>
    <property type="evidence" value="ECO:0007669"/>
    <property type="project" value="InterPro"/>
</dbReference>
<comment type="caution">
    <text evidence="7">The sequence shown here is derived from an EMBL/GenBank/DDBJ whole genome shotgun (WGS) entry which is preliminary data.</text>
</comment>
<protein>
    <recommendedName>
        <fullName evidence="2 5">Glucose-6-phosphate isomerase</fullName>
        <ecNumber evidence="2 5">5.3.1.9</ecNumber>
    </recommendedName>
</protein>
<keyword evidence="5" id="KW-0413">Isomerase</keyword>
<sequence length="414" mass="44548">MGTAEDVAPHRVMGGDRPTNVLLADVLTPYRLATLVALDEHSVFTQGTIWGIDSFDQWGVELGKVRTRRRHMATDKPMQLGMIGLGRMGANLVRRLMRDGHHCVVSDVNADAVAELAGEGATGADSPRDFVAKLDKPRVVWLMLPAAIVDSILDQLEPLLEPGDIVIDGGNSYYRDDITRAKRLADKSLHYVDCGTSGGVWGLERGYCLMIGGEDEVVAHLDPIFKTIAPGEGCAEPTPSRTRTDGTAPLGYLHCGPNGAGHFVKMVHNGVEYGMMAAIAEGLSIIKRADAGKGKQEVDAETTPLRDAWAYQYDIDVGEVAEVWRRGSVVGSWLVDLIADAFAGSPSLDGFAGRVSDSGEGRWTVLAAVDEGVPAPVITTSLYERFESREAGEFTDKILSAMRSEFGGHAEKKG</sequence>
<name>A0A286PGD1_STROL</name>
<organism evidence="7 8">
    <name type="scientific">Streptomyces olivochromogenes</name>
    <dbReference type="NCBI Taxonomy" id="1963"/>
    <lineage>
        <taxon>Bacteria</taxon>
        <taxon>Bacillati</taxon>
        <taxon>Actinomycetota</taxon>
        <taxon>Actinomycetes</taxon>
        <taxon>Kitasatosporales</taxon>
        <taxon>Streptomycetaceae</taxon>
        <taxon>Streptomyces</taxon>
    </lineage>
</organism>
<dbReference type="InterPro" id="IPR006115">
    <property type="entry name" value="6PGDH_NADP-bd"/>
</dbReference>
<accession>A0A286PGD1</accession>
<dbReference type="PRINTS" id="PR00662">
    <property type="entry name" value="G6PISOMERASE"/>
</dbReference>
<keyword evidence="4" id="KW-0311">Gluconate utilization</keyword>
<dbReference type="STRING" id="1963.AQJ27_50210"/>
<dbReference type="InterPro" id="IPR001672">
    <property type="entry name" value="G6P_Isomerase"/>
</dbReference>
<evidence type="ECO:0000313" key="7">
    <source>
        <dbReference type="EMBL" id="GAX58610.1"/>
    </source>
</evidence>
<evidence type="ECO:0000256" key="3">
    <source>
        <dbReference type="ARBA" id="ARBA00023002"/>
    </source>
</evidence>
<dbReference type="InterPro" id="IPR036291">
    <property type="entry name" value="NAD(P)-bd_dom_sf"/>
</dbReference>
<keyword evidence="5" id="KW-0324">Glycolysis</keyword>
<dbReference type="CDD" id="cd05016">
    <property type="entry name" value="SIS_PGI_2"/>
    <property type="match status" value="1"/>
</dbReference>
<dbReference type="NCBIfam" id="NF007161">
    <property type="entry name" value="PRK09599.1"/>
    <property type="match status" value="1"/>
</dbReference>
<evidence type="ECO:0000256" key="4">
    <source>
        <dbReference type="ARBA" id="ARBA00023064"/>
    </source>
</evidence>
<gene>
    <name evidence="7" type="ORF">SO3561_10184</name>
</gene>
<evidence type="ECO:0000256" key="5">
    <source>
        <dbReference type="RuleBase" id="RU000612"/>
    </source>
</evidence>
<proteinExistence type="inferred from homology"/>
<dbReference type="GO" id="GO:0006096">
    <property type="term" value="P:glycolytic process"/>
    <property type="evidence" value="ECO:0007669"/>
    <property type="project" value="UniProtKB-UniPathway"/>
</dbReference>
<dbReference type="GO" id="GO:0004347">
    <property type="term" value="F:glucose-6-phosphate isomerase activity"/>
    <property type="evidence" value="ECO:0007669"/>
    <property type="project" value="UniProtKB-EC"/>
</dbReference>
<comment type="similarity">
    <text evidence="1">Belongs to the 6-phosphogluconate dehydrogenase family.</text>
</comment>
<evidence type="ECO:0000313" key="8">
    <source>
        <dbReference type="Proteomes" id="UP000217446"/>
    </source>
</evidence>
<dbReference type="InterPro" id="IPR008927">
    <property type="entry name" value="6-PGluconate_DH-like_C_sf"/>
</dbReference>
<keyword evidence="5" id="KW-0312">Gluconeogenesis</keyword>
<comment type="pathway">
    <text evidence="5">Carbohydrate degradation; glycolysis; D-glyceraldehyde 3-phosphate and glycerone phosphate from D-glucose: step 2/4.</text>
</comment>
<evidence type="ECO:0000256" key="1">
    <source>
        <dbReference type="ARBA" id="ARBA00008419"/>
    </source>
</evidence>
<dbReference type="UniPathway" id="UPA00109">
    <property type="reaction ID" value="UER00181"/>
</dbReference>
<feature type="domain" description="6-phosphogluconate dehydrogenase C-terminal" evidence="6">
    <location>
        <begin position="261"/>
        <end position="395"/>
    </location>
</feature>
<dbReference type="GO" id="GO:0004616">
    <property type="term" value="F:phosphogluconate dehydrogenase (decarboxylating) activity"/>
    <property type="evidence" value="ECO:0007669"/>
    <property type="project" value="InterPro"/>
</dbReference>
<dbReference type="GO" id="GO:0050661">
    <property type="term" value="F:NADP binding"/>
    <property type="evidence" value="ECO:0007669"/>
    <property type="project" value="InterPro"/>
</dbReference>
<dbReference type="RefSeq" id="WP_079065935.1">
    <property type="nucleotide sequence ID" value="NZ_BDQI01000059.1"/>
</dbReference>
<dbReference type="SUPFAM" id="SSF53697">
    <property type="entry name" value="SIS domain"/>
    <property type="match status" value="1"/>
</dbReference>
<dbReference type="Gene3D" id="3.40.50.720">
    <property type="entry name" value="NAD(P)-binding Rossmann-like Domain"/>
    <property type="match status" value="1"/>
</dbReference>
<dbReference type="InterPro" id="IPR013328">
    <property type="entry name" value="6PGD_dom2"/>
</dbReference>
<dbReference type="InterPro" id="IPR046348">
    <property type="entry name" value="SIS_dom_sf"/>
</dbReference>
<dbReference type="Gene3D" id="1.10.1040.10">
    <property type="entry name" value="N-(1-d-carboxylethyl)-l-norvaline Dehydrogenase, domain 2"/>
    <property type="match status" value="1"/>
</dbReference>
<dbReference type="InterPro" id="IPR035482">
    <property type="entry name" value="SIS_PGI_2"/>
</dbReference>
<dbReference type="AlphaFoldDB" id="A0A286PGD1"/>
<dbReference type="Gene3D" id="1.10.1390.10">
    <property type="match status" value="1"/>
</dbReference>
<dbReference type="EC" id="5.3.1.9" evidence="2 5"/>
<comment type="catalytic activity">
    <reaction evidence="5">
        <text>alpha-D-glucose 6-phosphate = beta-D-fructose 6-phosphate</text>
        <dbReference type="Rhea" id="RHEA:11816"/>
        <dbReference type="ChEBI" id="CHEBI:57634"/>
        <dbReference type="ChEBI" id="CHEBI:58225"/>
        <dbReference type="EC" id="5.3.1.9"/>
    </reaction>
</comment>
<evidence type="ECO:0000256" key="2">
    <source>
        <dbReference type="ARBA" id="ARBA00011952"/>
    </source>
</evidence>
<dbReference type="GO" id="GO:0019521">
    <property type="term" value="P:D-gluconate metabolic process"/>
    <property type="evidence" value="ECO:0007669"/>
    <property type="project" value="UniProtKB-KW"/>
</dbReference>
<dbReference type="Gene3D" id="3.40.50.10490">
    <property type="entry name" value="Glucose-6-phosphate isomerase like protein, domain 1"/>
    <property type="match status" value="1"/>
</dbReference>
<evidence type="ECO:0000259" key="6">
    <source>
        <dbReference type="SMART" id="SM01350"/>
    </source>
</evidence>
<dbReference type="SMART" id="SM01350">
    <property type="entry name" value="6PGD"/>
    <property type="match status" value="1"/>
</dbReference>
<keyword evidence="8" id="KW-1185">Reference proteome</keyword>
<dbReference type="Proteomes" id="UP000217446">
    <property type="component" value="Unassembled WGS sequence"/>
</dbReference>
<dbReference type="SUPFAM" id="SSF48179">
    <property type="entry name" value="6-phosphogluconate dehydrogenase C-terminal domain-like"/>
    <property type="match status" value="1"/>
</dbReference>
<dbReference type="InterPro" id="IPR023096">
    <property type="entry name" value="G6P_Isomerase_C"/>
</dbReference>
<dbReference type="GO" id="GO:0097367">
    <property type="term" value="F:carbohydrate derivative binding"/>
    <property type="evidence" value="ECO:0007669"/>
    <property type="project" value="InterPro"/>
</dbReference>
<dbReference type="SUPFAM" id="SSF51735">
    <property type="entry name" value="NAD(P)-binding Rossmann-fold domains"/>
    <property type="match status" value="1"/>
</dbReference>
<dbReference type="Pfam" id="PF00342">
    <property type="entry name" value="PGI"/>
    <property type="match status" value="1"/>
</dbReference>
<reference evidence="8" key="1">
    <citation type="submission" date="2017-05" db="EMBL/GenBank/DDBJ databases">
        <title>Streptomyces olivochromogenes NBRC 3561 whole genome shotgun sequence.</title>
        <authorList>
            <person name="Dohra H."/>
            <person name="Kodani S."/>
        </authorList>
    </citation>
    <scope>NUCLEOTIDE SEQUENCE [LARGE SCALE GENOMIC DNA]</scope>
    <source>
        <strain evidence="8">NBRC 3561</strain>
    </source>
</reference>
<dbReference type="Pfam" id="PF00393">
    <property type="entry name" value="6PGD"/>
    <property type="match status" value="2"/>
</dbReference>
<dbReference type="PANTHER" id="PTHR11811">
    <property type="entry name" value="6-PHOSPHOGLUCONATE DEHYDROGENASE"/>
    <property type="match status" value="1"/>
</dbReference>
<dbReference type="GO" id="GO:0006094">
    <property type="term" value="P:gluconeogenesis"/>
    <property type="evidence" value="ECO:0007669"/>
    <property type="project" value="UniProtKB-KW"/>
</dbReference>